<feature type="transmembrane region" description="Helical" evidence="5">
    <location>
        <begin position="103"/>
        <end position="128"/>
    </location>
</feature>
<dbReference type="GO" id="GO:0043190">
    <property type="term" value="C:ATP-binding cassette (ABC) transporter complex"/>
    <property type="evidence" value="ECO:0007669"/>
    <property type="project" value="InterPro"/>
</dbReference>
<dbReference type="GO" id="GO:0140359">
    <property type="term" value="F:ABC-type transporter activity"/>
    <property type="evidence" value="ECO:0007669"/>
    <property type="project" value="InterPro"/>
</dbReference>
<keyword evidence="2 5" id="KW-0812">Transmembrane</keyword>
<sequence>MNLRIIWALVLRYIFLYTRNPVRLVEMVFWPVVDLLVWGNLTLFLQRNTTHEFGNYILFLLGAMILWDIMFRAQQGVAISFLEDVWTRNLLNIFVAPVRTSEYLGATFAVGVLRIAITGVVLGSIAWFGYSFNVFVLEWWLVPFFLNLMLFGWSLGMISTALILRWGQAAESLAWAVPFFIQPAVAVFYPVADMPSWAQPIAWSFPATYIFEGMREVMKTGTMNMTLLVQSFALNLVYLAAAGGLFLWILRLTRKRGLLTKFATQ</sequence>
<keyword evidence="3 5" id="KW-1133">Transmembrane helix</keyword>
<reference evidence="7 8" key="1">
    <citation type="submission" date="2019-03" db="EMBL/GenBank/DDBJ databases">
        <title>Genomic Encyclopedia of Archaeal and Bacterial Type Strains, Phase II (KMG-II): from individual species to whole genera.</title>
        <authorList>
            <person name="Goeker M."/>
        </authorList>
    </citation>
    <scope>NUCLEOTIDE SEQUENCE [LARGE SCALE GENOMIC DNA]</scope>
    <source>
        <strain evidence="7 8">ATCC 25309</strain>
    </source>
</reference>
<evidence type="ECO:0000256" key="2">
    <source>
        <dbReference type="ARBA" id="ARBA00022692"/>
    </source>
</evidence>
<dbReference type="PIRSF" id="PIRSF006648">
    <property type="entry name" value="DrrB"/>
    <property type="match status" value="1"/>
</dbReference>
<dbReference type="InterPro" id="IPR013525">
    <property type="entry name" value="ABC2_TM"/>
</dbReference>
<evidence type="ECO:0000256" key="4">
    <source>
        <dbReference type="ARBA" id="ARBA00023136"/>
    </source>
</evidence>
<feature type="transmembrane region" description="Helical" evidence="5">
    <location>
        <begin position="21"/>
        <end position="41"/>
    </location>
</feature>
<feature type="transmembrane region" description="Helical" evidence="5">
    <location>
        <begin position="53"/>
        <end position="71"/>
    </location>
</feature>
<feature type="transmembrane region" description="Helical" evidence="5">
    <location>
        <begin position="140"/>
        <end position="164"/>
    </location>
</feature>
<accession>A0A4R7RQU3</accession>
<dbReference type="Proteomes" id="UP000295662">
    <property type="component" value="Unassembled WGS sequence"/>
</dbReference>
<name>A0A4R7RQU3_9BACT</name>
<evidence type="ECO:0000313" key="7">
    <source>
        <dbReference type="EMBL" id="TDU67238.1"/>
    </source>
</evidence>
<keyword evidence="4 5" id="KW-0472">Membrane</keyword>
<dbReference type="PANTHER" id="PTHR43229">
    <property type="entry name" value="NODULATION PROTEIN J"/>
    <property type="match status" value="1"/>
</dbReference>
<dbReference type="OrthoDB" id="9786643at2"/>
<proteinExistence type="predicted"/>
<evidence type="ECO:0000256" key="3">
    <source>
        <dbReference type="ARBA" id="ARBA00022989"/>
    </source>
</evidence>
<dbReference type="EMBL" id="SOCA01000007">
    <property type="protein sequence ID" value="TDU67238.1"/>
    <property type="molecule type" value="Genomic_DNA"/>
</dbReference>
<dbReference type="Pfam" id="PF01061">
    <property type="entry name" value="ABC2_membrane"/>
    <property type="match status" value="1"/>
</dbReference>
<dbReference type="InterPro" id="IPR000412">
    <property type="entry name" value="ABC_2_transport"/>
</dbReference>
<feature type="transmembrane region" description="Helical" evidence="5">
    <location>
        <begin position="227"/>
        <end position="250"/>
    </location>
</feature>
<comment type="subcellular location">
    <subcellularLocation>
        <location evidence="1">Membrane</location>
        <topology evidence="1">Multi-pass membrane protein</topology>
    </subcellularLocation>
</comment>
<evidence type="ECO:0000259" key="6">
    <source>
        <dbReference type="Pfam" id="PF01061"/>
    </source>
</evidence>
<dbReference type="RefSeq" id="WP_133796459.1">
    <property type="nucleotide sequence ID" value="NZ_SOCA01000007.1"/>
</dbReference>
<keyword evidence="8" id="KW-1185">Reference proteome</keyword>
<evidence type="ECO:0000256" key="1">
    <source>
        <dbReference type="ARBA" id="ARBA00004141"/>
    </source>
</evidence>
<organism evidence="7 8">
    <name type="scientific">Prosthecobacter fusiformis</name>
    <dbReference type="NCBI Taxonomy" id="48464"/>
    <lineage>
        <taxon>Bacteria</taxon>
        <taxon>Pseudomonadati</taxon>
        <taxon>Verrucomicrobiota</taxon>
        <taxon>Verrucomicrobiia</taxon>
        <taxon>Verrucomicrobiales</taxon>
        <taxon>Verrucomicrobiaceae</taxon>
        <taxon>Prosthecobacter</taxon>
    </lineage>
</organism>
<dbReference type="AlphaFoldDB" id="A0A4R7RQU3"/>
<evidence type="ECO:0000313" key="8">
    <source>
        <dbReference type="Proteomes" id="UP000295662"/>
    </source>
</evidence>
<feature type="domain" description="ABC-2 type transporter transmembrane" evidence="6">
    <location>
        <begin position="6"/>
        <end position="218"/>
    </location>
</feature>
<gene>
    <name evidence="7" type="ORF">EI77_03440</name>
</gene>
<evidence type="ECO:0000256" key="5">
    <source>
        <dbReference type="SAM" id="Phobius"/>
    </source>
</evidence>
<comment type="caution">
    <text evidence="7">The sequence shown here is derived from an EMBL/GenBank/DDBJ whole genome shotgun (WGS) entry which is preliminary data.</text>
</comment>
<protein>
    <submittedName>
        <fullName evidence="7">ABC-2 type transport system permease protein</fullName>
    </submittedName>
</protein>
<feature type="transmembrane region" description="Helical" evidence="5">
    <location>
        <begin position="173"/>
        <end position="192"/>
    </location>
</feature>
<dbReference type="PANTHER" id="PTHR43229:SF2">
    <property type="entry name" value="NODULATION PROTEIN J"/>
    <property type="match status" value="1"/>
</dbReference>
<dbReference type="InterPro" id="IPR051784">
    <property type="entry name" value="Nod_factor_ABC_transporter"/>
</dbReference>